<evidence type="ECO:0000256" key="1">
    <source>
        <dbReference type="SAM" id="Coils"/>
    </source>
</evidence>
<feature type="region of interest" description="Disordered" evidence="2">
    <location>
        <begin position="1"/>
        <end position="124"/>
    </location>
</feature>
<feature type="region of interest" description="Disordered" evidence="2">
    <location>
        <begin position="992"/>
        <end position="1013"/>
    </location>
</feature>
<dbReference type="GO" id="GO:0004222">
    <property type="term" value="F:metalloendopeptidase activity"/>
    <property type="evidence" value="ECO:0007669"/>
    <property type="project" value="InterPro"/>
</dbReference>
<feature type="compositionally biased region" description="Acidic residues" evidence="2">
    <location>
        <begin position="50"/>
        <end position="66"/>
    </location>
</feature>
<accession>A0A8H5E0F4</accession>
<comment type="caution">
    <text evidence="4">The sequence shown here is derived from an EMBL/GenBank/DDBJ whole genome shotgun (WGS) entry which is preliminary data.</text>
</comment>
<protein>
    <recommendedName>
        <fullName evidence="3">Peptidase metallopeptidase domain-containing protein</fullName>
    </recommendedName>
</protein>
<proteinExistence type="predicted"/>
<dbReference type="GO" id="GO:0008270">
    <property type="term" value="F:zinc ion binding"/>
    <property type="evidence" value="ECO:0007669"/>
    <property type="project" value="InterPro"/>
</dbReference>
<feature type="compositionally biased region" description="Low complexity" evidence="2">
    <location>
        <begin position="37"/>
        <end position="48"/>
    </location>
</feature>
<evidence type="ECO:0000256" key="2">
    <source>
        <dbReference type="SAM" id="MobiDB-lite"/>
    </source>
</evidence>
<name>A0A8H5E0F4_9HYPO</name>
<feature type="region of interest" description="Disordered" evidence="2">
    <location>
        <begin position="434"/>
        <end position="479"/>
    </location>
</feature>
<dbReference type="PANTHER" id="PTHR10127">
    <property type="entry name" value="DISCOIDIN, CUB, EGF, LAMININ , AND ZINC METALLOPROTEASE DOMAIN CONTAINING"/>
    <property type="match status" value="1"/>
</dbReference>
<dbReference type="Proteomes" id="UP000573603">
    <property type="component" value="Unassembled WGS sequence"/>
</dbReference>
<keyword evidence="1" id="KW-0175">Coiled coil</keyword>
<feature type="domain" description="Peptidase metallopeptidase" evidence="3">
    <location>
        <begin position="165"/>
        <end position="312"/>
    </location>
</feature>
<evidence type="ECO:0000259" key="3">
    <source>
        <dbReference type="SMART" id="SM00235"/>
    </source>
</evidence>
<evidence type="ECO:0000313" key="5">
    <source>
        <dbReference type="Proteomes" id="UP000573603"/>
    </source>
</evidence>
<dbReference type="PANTHER" id="PTHR10127:SF850">
    <property type="entry name" value="METALLOENDOPEPTIDASE"/>
    <property type="match status" value="1"/>
</dbReference>
<feature type="compositionally biased region" description="Basic and acidic residues" evidence="2">
    <location>
        <begin position="68"/>
        <end position="79"/>
    </location>
</feature>
<keyword evidence="5" id="KW-1185">Reference proteome</keyword>
<feature type="compositionally biased region" description="Low complexity" evidence="2">
    <location>
        <begin position="1"/>
        <end position="13"/>
    </location>
</feature>
<feature type="coiled-coil region" evidence="1">
    <location>
        <begin position="958"/>
        <end position="985"/>
    </location>
</feature>
<dbReference type="EMBL" id="JABEVY010000206">
    <property type="protein sequence ID" value="KAF5242674.1"/>
    <property type="molecule type" value="Genomic_DNA"/>
</dbReference>
<feature type="region of interest" description="Disordered" evidence="2">
    <location>
        <begin position="1243"/>
        <end position="1302"/>
    </location>
</feature>
<dbReference type="InterPro" id="IPR024079">
    <property type="entry name" value="MetalloPept_cat_dom_sf"/>
</dbReference>
<feature type="compositionally biased region" description="Polar residues" evidence="2">
    <location>
        <begin position="468"/>
        <end position="479"/>
    </location>
</feature>
<organism evidence="4 5">
    <name type="scientific">Fusarium anthophilum</name>
    <dbReference type="NCBI Taxonomy" id="48485"/>
    <lineage>
        <taxon>Eukaryota</taxon>
        <taxon>Fungi</taxon>
        <taxon>Dikarya</taxon>
        <taxon>Ascomycota</taxon>
        <taxon>Pezizomycotina</taxon>
        <taxon>Sordariomycetes</taxon>
        <taxon>Hypocreomycetidae</taxon>
        <taxon>Hypocreales</taxon>
        <taxon>Nectriaceae</taxon>
        <taxon>Fusarium</taxon>
        <taxon>Fusarium fujikuroi species complex</taxon>
    </lineage>
</organism>
<dbReference type="InterPro" id="IPR006026">
    <property type="entry name" value="Peptidase_Metallo"/>
</dbReference>
<feature type="compositionally biased region" description="Polar residues" evidence="2">
    <location>
        <begin position="105"/>
        <end position="120"/>
    </location>
</feature>
<dbReference type="SMART" id="SM00235">
    <property type="entry name" value="ZnMc"/>
    <property type="match status" value="1"/>
</dbReference>
<dbReference type="Pfam" id="PF01400">
    <property type="entry name" value="Astacin"/>
    <property type="match status" value="1"/>
</dbReference>
<dbReference type="Gene3D" id="3.40.390.10">
    <property type="entry name" value="Collagenase (Catalytic Domain)"/>
    <property type="match status" value="1"/>
</dbReference>
<dbReference type="SUPFAM" id="SSF55486">
    <property type="entry name" value="Metalloproteases ('zincins'), catalytic domain"/>
    <property type="match status" value="1"/>
</dbReference>
<dbReference type="InterPro" id="IPR001506">
    <property type="entry name" value="Peptidase_M12A"/>
</dbReference>
<dbReference type="GO" id="GO:0006508">
    <property type="term" value="P:proteolysis"/>
    <property type="evidence" value="ECO:0007669"/>
    <property type="project" value="InterPro"/>
</dbReference>
<reference evidence="4 5" key="1">
    <citation type="journal article" date="2020" name="BMC Genomics">
        <title>Correction to: Identification and distribution of gene clusters required for synthesis of sphingolipid metabolism inhibitors in diverse species of the filamentous fungus Fusarium.</title>
        <authorList>
            <person name="Kim H.S."/>
            <person name="Lohmar J.M."/>
            <person name="Busman M."/>
            <person name="Brown D.W."/>
            <person name="Naumann T.A."/>
            <person name="Divon H.H."/>
            <person name="Lysoe E."/>
            <person name="Uhlig S."/>
            <person name="Proctor R.H."/>
        </authorList>
    </citation>
    <scope>NUCLEOTIDE SEQUENCE [LARGE SCALE GENOMIC DNA]</scope>
    <source>
        <strain evidence="4 5">NRRL 25214</strain>
    </source>
</reference>
<evidence type="ECO:0000313" key="4">
    <source>
        <dbReference type="EMBL" id="KAF5242674.1"/>
    </source>
</evidence>
<gene>
    <name evidence="4" type="ORF">FANTH_8583</name>
</gene>
<sequence>MSGNSLKKSGSSGRQTDKATSAPPGDMTDAANARPLAGEAGESSAVAETGIDDGKEDNEKDDDSPVIDDGKENSDKDSASHVADSEVSGSHKSKAVFAADEPQNGPHTSSSVNGSASGPWQQKACKDVVPRKLENEPFPGGRAMSKLGLGYAIGPDKVPTVFTNEHNLWSGTPQVISYYFMGGTKLQHEKVAKAIEEWTWYANVRFAEVSLPENSNVRITFNPNDGSWSYIGRQCDSIPVKEATMNLAWLDKFSDITGNEKAVILHEFGHALGLLHEHQSPAHGGKAVKDVEAALELYKRTQGWTTQQIYDQVINVYNKSDVSNYSQVDIHSIMHYPQPKELTGLKEDIPYNEKLTDLDKAYMILQYPRKTMHDKAKEDGWSIEQALKVIGAPPDVTRKVLNFVEEDCDDFGEISPVNIREVIKNWTRTTYGLTQGGPSSALREVDEKNPTPLRGVQPPSTGPPNAQVPDTTPASVSPDTGTKSFIYQLYDKLSTLYCPGGGQYFALQFPTRFLDKDTFAYELDGNFSRFNKPVVVNEAEFNLTDALYPISPIVGGPNGQTLSRNYSKAVNSLIPTFESTEVRKQRERMRKWLLKETKKGNAAYTVDTRLVIPGLSTESAKKLAERNGMNITAGDERTGPLADQAEAMRMAQQAIEMVKNSERDSPRIMTRMEFSETLMHAYLRDRQEWEERKDKMITEVSHLAASDPRAMNDLTRRLAHISALEEAKLGAKYGDAVVRGYSHTVRGFLGHLDIKSVAESLQDAKDSLRESSLSSLYTASLVYPVAMQPTDWFQALDTGFTREELSQDPSLIKAAIRAKSQLIDNLENQIANLRGFNKGDPAAAKLAMSEAAAQREAAIAKMSREYTASTISAVKLAISATAGPAVAAIGEVMKKPDGDEDKKSLLAAGIKTADLEEIGKQMDEVSKANAAVNSASRELTEHMSDYSLAIAGDTRTMVDGLQRQLTTAKQELSELQESYTIAKRDITKTAGSPAGKLEDIGNLPPGNGGSRWNEIHVKSNVSNDYTKSMKEEGSKVEDFNCNFWIGSYSKNESESQAKVASDSGSNTLSIDVSMRVTYVTVDRSGWFDPALLEMSKSFMKGSKTNDYTPWTSWKTGHKIEDAAKAITDNAQEKKPEGYLVAFPVGYIIVKDCVIKVSSSSSQGKSMKEFIDKQSQSSGGFLCFSHSSASRSSSDSSSSSTSSASDGVVIRIPGPQILGYIMQLTGQDQSQNFSEVPLEDLFPEDEEETPQTGPARASALRPDVPPSGTPAKGRTVRSYEEKEPETTPQGSSAARPPVPAHGVQGTMPGAAASKPGHIVDALRMALEGSEFADWAGQQPDNVKEEIMAKVIEAFGGAVDRKQG</sequence>